<evidence type="ECO:0000256" key="1">
    <source>
        <dbReference type="SAM" id="Phobius"/>
    </source>
</evidence>
<feature type="transmembrane region" description="Helical" evidence="1">
    <location>
        <begin position="42"/>
        <end position="75"/>
    </location>
</feature>
<name>A0A1V9Y352_9ACAR</name>
<dbReference type="Proteomes" id="UP000192247">
    <property type="component" value="Unassembled WGS sequence"/>
</dbReference>
<comment type="caution">
    <text evidence="2">The sequence shown here is derived from an EMBL/GenBank/DDBJ whole genome shotgun (WGS) entry which is preliminary data.</text>
</comment>
<evidence type="ECO:0000313" key="2">
    <source>
        <dbReference type="EMBL" id="OQR80164.1"/>
    </source>
</evidence>
<reference evidence="2 3" key="1">
    <citation type="journal article" date="2017" name="Gigascience">
        <title>Draft genome of the honey bee ectoparasitic mite, Tropilaelaps mercedesae, is shaped by the parasitic life history.</title>
        <authorList>
            <person name="Dong X."/>
            <person name="Armstrong S.D."/>
            <person name="Xia D."/>
            <person name="Makepeace B.L."/>
            <person name="Darby A.C."/>
            <person name="Kadowaki T."/>
        </authorList>
    </citation>
    <scope>NUCLEOTIDE SEQUENCE [LARGE SCALE GENOMIC DNA]</scope>
    <source>
        <strain evidence="2">Wuxi-XJTLU</strain>
    </source>
</reference>
<sequence length="112" mass="12465">MRFATLGVRPVDEKANVAEVSGAAASGQVITMVSHYGILQSTLGYTIVILVILILLTVLLLLCLCLCCAVAMLYFREDQQKHSSNRVRLIPHLRSSWRTQRDAEEALRLLNP</sequence>
<keyword evidence="1" id="KW-0472">Membrane</keyword>
<accession>A0A1V9Y352</accession>
<keyword evidence="3" id="KW-1185">Reference proteome</keyword>
<proteinExistence type="predicted"/>
<keyword evidence="1" id="KW-1133">Transmembrane helix</keyword>
<protein>
    <submittedName>
        <fullName evidence="2">Uncharacterized protein</fullName>
    </submittedName>
</protein>
<keyword evidence="1" id="KW-0812">Transmembrane</keyword>
<dbReference type="EMBL" id="MNPL01000274">
    <property type="protein sequence ID" value="OQR80164.1"/>
    <property type="molecule type" value="Genomic_DNA"/>
</dbReference>
<dbReference type="InParanoid" id="A0A1V9Y352"/>
<gene>
    <name evidence="2" type="ORF">BIW11_05238</name>
</gene>
<organism evidence="2 3">
    <name type="scientific">Tropilaelaps mercedesae</name>
    <dbReference type="NCBI Taxonomy" id="418985"/>
    <lineage>
        <taxon>Eukaryota</taxon>
        <taxon>Metazoa</taxon>
        <taxon>Ecdysozoa</taxon>
        <taxon>Arthropoda</taxon>
        <taxon>Chelicerata</taxon>
        <taxon>Arachnida</taxon>
        <taxon>Acari</taxon>
        <taxon>Parasitiformes</taxon>
        <taxon>Mesostigmata</taxon>
        <taxon>Gamasina</taxon>
        <taxon>Dermanyssoidea</taxon>
        <taxon>Laelapidae</taxon>
        <taxon>Tropilaelaps</taxon>
    </lineage>
</organism>
<dbReference type="AlphaFoldDB" id="A0A1V9Y352"/>
<evidence type="ECO:0000313" key="3">
    <source>
        <dbReference type="Proteomes" id="UP000192247"/>
    </source>
</evidence>